<dbReference type="PANTHER" id="PTHR44461:SF1">
    <property type="entry name" value="QUINONE OXIDOREDUCTASE-LIKE PROTEIN 1"/>
    <property type="match status" value="1"/>
</dbReference>
<evidence type="ECO:0000313" key="1">
    <source>
        <dbReference type="EMBL" id="MEQ2281083.1"/>
    </source>
</evidence>
<dbReference type="InterPro" id="IPR042633">
    <property type="entry name" value="CRYZL1"/>
</dbReference>
<dbReference type="PANTHER" id="PTHR44461">
    <property type="entry name" value="QUINONE OXIDOREDUCTASE-LIKE PROTEIN 1"/>
    <property type="match status" value="1"/>
</dbReference>
<protein>
    <submittedName>
        <fullName evidence="1">Uncharacterized protein</fullName>
    </submittedName>
</protein>
<dbReference type="Gene3D" id="3.40.50.720">
    <property type="entry name" value="NAD(P)-binding Rossmann-like Domain"/>
    <property type="match status" value="1"/>
</dbReference>
<name>A0ABV0XHY5_9TELE</name>
<keyword evidence="2" id="KW-1185">Reference proteome</keyword>
<gene>
    <name evidence="1" type="ORF">AMECASPLE_026715</name>
</gene>
<comment type="caution">
    <text evidence="1">The sequence shown here is derived from an EMBL/GenBank/DDBJ whole genome shotgun (WGS) entry which is preliminary data.</text>
</comment>
<evidence type="ECO:0000313" key="2">
    <source>
        <dbReference type="Proteomes" id="UP001469553"/>
    </source>
</evidence>
<organism evidence="1 2">
    <name type="scientific">Ameca splendens</name>
    <dbReference type="NCBI Taxonomy" id="208324"/>
    <lineage>
        <taxon>Eukaryota</taxon>
        <taxon>Metazoa</taxon>
        <taxon>Chordata</taxon>
        <taxon>Craniata</taxon>
        <taxon>Vertebrata</taxon>
        <taxon>Euteleostomi</taxon>
        <taxon>Actinopterygii</taxon>
        <taxon>Neopterygii</taxon>
        <taxon>Teleostei</taxon>
        <taxon>Neoteleostei</taxon>
        <taxon>Acanthomorphata</taxon>
        <taxon>Ovalentaria</taxon>
        <taxon>Atherinomorphae</taxon>
        <taxon>Cyprinodontiformes</taxon>
        <taxon>Goodeidae</taxon>
        <taxon>Ameca</taxon>
    </lineage>
</organism>
<sequence>MAAGHTLLVMDGASPFGLMCIQLACYHGVKVLTTSPSPQKQTFLEQLRPSVGLYSPALSRLHIMSLNAASSSYTQLLFSLPSLSYLLPLLPSSPSYVPQAFRIL</sequence>
<reference evidence="1 2" key="1">
    <citation type="submission" date="2021-06" db="EMBL/GenBank/DDBJ databases">
        <authorList>
            <person name="Palmer J.M."/>
        </authorList>
    </citation>
    <scope>NUCLEOTIDE SEQUENCE [LARGE SCALE GENOMIC DNA]</scope>
    <source>
        <strain evidence="1 2">AS_MEX2019</strain>
        <tissue evidence="1">Muscle</tissue>
    </source>
</reference>
<dbReference type="InterPro" id="IPR036291">
    <property type="entry name" value="NAD(P)-bd_dom_sf"/>
</dbReference>
<dbReference type="SUPFAM" id="SSF51735">
    <property type="entry name" value="NAD(P)-binding Rossmann-fold domains"/>
    <property type="match status" value="1"/>
</dbReference>
<accession>A0ABV0XHY5</accession>
<proteinExistence type="predicted"/>
<dbReference type="EMBL" id="JAHRIP010002759">
    <property type="protein sequence ID" value="MEQ2281083.1"/>
    <property type="molecule type" value="Genomic_DNA"/>
</dbReference>
<dbReference type="Proteomes" id="UP001469553">
    <property type="component" value="Unassembled WGS sequence"/>
</dbReference>